<accession>A0A1M5P5C8</accession>
<dbReference type="Proteomes" id="UP000190675">
    <property type="component" value="Chromosome I"/>
</dbReference>
<dbReference type="AlphaFoldDB" id="A0A1M5P5C8"/>
<protein>
    <submittedName>
        <fullName evidence="6">cAMP-binding domain of CRP or a regulatory subunit of cAMP-dependent protein kinases</fullName>
    </submittedName>
</protein>
<evidence type="ECO:0000256" key="1">
    <source>
        <dbReference type="ARBA" id="ARBA00023015"/>
    </source>
</evidence>
<proteinExistence type="predicted"/>
<dbReference type="InterPro" id="IPR018490">
    <property type="entry name" value="cNMP-bd_dom_sf"/>
</dbReference>
<dbReference type="OrthoDB" id="3525895at2"/>
<dbReference type="SMART" id="SM00419">
    <property type="entry name" value="HTH_CRP"/>
    <property type="match status" value="1"/>
</dbReference>
<dbReference type="EMBL" id="LT670818">
    <property type="protein sequence ID" value="SHG96925.1"/>
    <property type="molecule type" value="Genomic_DNA"/>
</dbReference>
<dbReference type="GO" id="GO:0003677">
    <property type="term" value="F:DNA binding"/>
    <property type="evidence" value="ECO:0007669"/>
    <property type="project" value="UniProtKB-KW"/>
</dbReference>
<keyword evidence="2" id="KW-0238">DNA-binding</keyword>
<evidence type="ECO:0000313" key="6">
    <source>
        <dbReference type="EMBL" id="SHG96925.1"/>
    </source>
</evidence>
<reference evidence="6 7" key="1">
    <citation type="submission" date="2016-11" db="EMBL/GenBank/DDBJ databases">
        <authorList>
            <person name="Jaros S."/>
            <person name="Januszkiewicz K."/>
            <person name="Wedrychowicz H."/>
        </authorList>
    </citation>
    <scope>NUCLEOTIDE SEQUENCE [LARGE SCALE GENOMIC DNA]</scope>
    <source>
        <strain evidence="6 7">GAS242</strain>
    </source>
</reference>
<dbReference type="InterPro" id="IPR012318">
    <property type="entry name" value="HTH_CRP"/>
</dbReference>
<dbReference type="Gene3D" id="2.60.120.10">
    <property type="entry name" value="Jelly Rolls"/>
    <property type="match status" value="1"/>
</dbReference>
<dbReference type="GO" id="GO:0016301">
    <property type="term" value="F:kinase activity"/>
    <property type="evidence" value="ECO:0007669"/>
    <property type="project" value="UniProtKB-KW"/>
</dbReference>
<keyword evidence="6" id="KW-0418">Kinase</keyword>
<dbReference type="GO" id="GO:0006355">
    <property type="term" value="P:regulation of DNA-templated transcription"/>
    <property type="evidence" value="ECO:0007669"/>
    <property type="project" value="InterPro"/>
</dbReference>
<dbReference type="InterPro" id="IPR036388">
    <property type="entry name" value="WH-like_DNA-bd_sf"/>
</dbReference>
<dbReference type="InterPro" id="IPR036390">
    <property type="entry name" value="WH_DNA-bd_sf"/>
</dbReference>
<dbReference type="RefSeq" id="WP_079568255.1">
    <property type="nucleotide sequence ID" value="NZ_LT670818.1"/>
</dbReference>
<dbReference type="PRINTS" id="PR00034">
    <property type="entry name" value="HTHCRP"/>
</dbReference>
<evidence type="ECO:0000259" key="5">
    <source>
        <dbReference type="PROSITE" id="PS51063"/>
    </source>
</evidence>
<feature type="domain" description="HTH crp-type" evidence="5">
    <location>
        <begin position="148"/>
        <end position="221"/>
    </location>
</feature>
<dbReference type="SUPFAM" id="SSF46785">
    <property type="entry name" value="Winged helix' DNA-binding domain"/>
    <property type="match status" value="1"/>
</dbReference>
<dbReference type="PROSITE" id="PS51063">
    <property type="entry name" value="HTH_CRP_2"/>
    <property type="match status" value="1"/>
</dbReference>
<dbReference type="SUPFAM" id="SSF51206">
    <property type="entry name" value="cAMP-binding domain-like"/>
    <property type="match status" value="1"/>
</dbReference>
<gene>
    <name evidence="6" type="ORF">SAMN05444169_5032</name>
</gene>
<dbReference type="CDD" id="cd00038">
    <property type="entry name" value="CAP_ED"/>
    <property type="match status" value="1"/>
</dbReference>
<feature type="domain" description="Cyclic nucleotide-binding" evidence="4">
    <location>
        <begin position="41"/>
        <end position="122"/>
    </location>
</feature>
<sequence length="235" mass="26166">MNKTVLKTVLGRNKWFAGLPPELADSILRLGRVRRLNDTLIYSASDCADGMIALISGQIRLTSFSMSGQPSFLVLTSPGSWIGTTSALDGRPHGYDAFAIGETVLFQLSQERFNSLAGASVEHYSAFVRLLCDHFRITTQYLIIHRNHRPLYLLAHELLRLADRHGKRTKNGVVIEMRLSQEDLAVMIGVGRQTINRLLKSLEQDGIVTTSYTSLTIQNVEALERLRASEDPGEV</sequence>
<organism evidence="6 7">
    <name type="scientific">Bradyrhizobium erythrophlei</name>
    <dbReference type="NCBI Taxonomy" id="1437360"/>
    <lineage>
        <taxon>Bacteria</taxon>
        <taxon>Pseudomonadati</taxon>
        <taxon>Pseudomonadota</taxon>
        <taxon>Alphaproteobacteria</taxon>
        <taxon>Hyphomicrobiales</taxon>
        <taxon>Nitrobacteraceae</taxon>
        <taxon>Bradyrhizobium</taxon>
    </lineage>
</organism>
<evidence type="ECO:0000259" key="4">
    <source>
        <dbReference type="PROSITE" id="PS50042"/>
    </source>
</evidence>
<dbReference type="InterPro" id="IPR000595">
    <property type="entry name" value="cNMP-bd_dom"/>
</dbReference>
<dbReference type="InterPro" id="IPR014710">
    <property type="entry name" value="RmlC-like_jellyroll"/>
</dbReference>
<dbReference type="Pfam" id="PF00027">
    <property type="entry name" value="cNMP_binding"/>
    <property type="match status" value="1"/>
</dbReference>
<dbReference type="PROSITE" id="PS50042">
    <property type="entry name" value="CNMP_BINDING_3"/>
    <property type="match status" value="1"/>
</dbReference>
<evidence type="ECO:0000256" key="3">
    <source>
        <dbReference type="ARBA" id="ARBA00023163"/>
    </source>
</evidence>
<keyword evidence="6" id="KW-0808">Transferase</keyword>
<evidence type="ECO:0000256" key="2">
    <source>
        <dbReference type="ARBA" id="ARBA00023125"/>
    </source>
</evidence>
<evidence type="ECO:0000313" key="7">
    <source>
        <dbReference type="Proteomes" id="UP000190675"/>
    </source>
</evidence>
<dbReference type="Pfam" id="PF13545">
    <property type="entry name" value="HTH_Crp_2"/>
    <property type="match status" value="1"/>
</dbReference>
<keyword evidence="3" id="KW-0804">Transcription</keyword>
<name>A0A1M5P5C8_9BRAD</name>
<dbReference type="Gene3D" id="1.10.10.10">
    <property type="entry name" value="Winged helix-like DNA-binding domain superfamily/Winged helix DNA-binding domain"/>
    <property type="match status" value="1"/>
</dbReference>
<keyword evidence="1" id="KW-0805">Transcription regulation</keyword>